<keyword evidence="2" id="KW-1185">Reference proteome</keyword>
<evidence type="ECO:0000313" key="2">
    <source>
        <dbReference type="Proteomes" id="UP000189443"/>
    </source>
</evidence>
<gene>
    <name evidence="1" type="ORF">B1H29_16790</name>
</gene>
<reference evidence="1 2" key="1">
    <citation type="submission" date="2017-02" db="EMBL/GenBank/DDBJ databases">
        <title>Streptomyces pactum ACT12 Genome sequencing and assembly.</title>
        <authorList>
            <person name="Xue Q."/>
            <person name="Yan X."/>
            <person name="Jia L."/>
            <person name="Yan H."/>
        </authorList>
    </citation>
    <scope>NUCLEOTIDE SEQUENCE [LARGE SCALE GENOMIC DNA]</scope>
    <source>
        <strain evidence="1 2">ACT12</strain>
    </source>
</reference>
<dbReference type="OrthoDB" id="4246901at2"/>
<sequence length="67" mass="7470">MVRDHGFGCVPQMQGQMHVHVTEMDLPVPLVGQFFRHLRPLFISHGGHFQATVCMIPSASFGPIPFP</sequence>
<dbReference type="EMBL" id="CP019724">
    <property type="protein sequence ID" value="AQS68369.1"/>
    <property type="molecule type" value="Genomic_DNA"/>
</dbReference>
<evidence type="ECO:0000313" key="1">
    <source>
        <dbReference type="EMBL" id="AQS68369.1"/>
    </source>
</evidence>
<proteinExistence type="predicted"/>
<dbReference type="AlphaFoldDB" id="A0A1S6J9C8"/>
<name>A0A1S6J9C8_9ACTN</name>
<protein>
    <submittedName>
        <fullName evidence="1">Uncharacterized protein</fullName>
    </submittedName>
</protein>
<dbReference type="Proteomes" id="UP000189443">
    <property type="component" value="Chromosome"/>
</dbReference>
<dbReference type="KEGG" id="spac:B1H29_16790"/>
<accession>A0A1S6J9C8</accession>
<organism evidence="1 2">
    <name type="scientific">Streptomyces pactum</name>
    <dbReference type="NCBI Taxonomy" id="68249"/>
    <lineage>
        <taxon>Bacteria</taxon>
        <taxon>Bacillati</taxon>
        <taxon>Actinomycetota</taxon>
        <taxon>Actinomycetes</taxon>
        <taxon>Kitasatosporales</taxon>
        <taxon>Streptomycetaceae</taxon>
        <taxon>Streptomyces</taxon>
    </lineage>
</organism>